<comment type="caution">
    <text evidence="9">The sequence shown here is derived from an EMBL/GenBank/DDBJ whole genome shotgun (WGS) entry which is preliminary data.</text>
</comment>
<keyword evidence="2" id="KW-0813">Transport</keyword>
<evidence type="ECO:0000256" key="1">
    <source>
        <dbReference type="ARBA" id="ARBA00004651"/>
    </source>
</evidence>
<evidence type="ECO:0000313" key="9">
    <source>
        <dbReference type="EMBL" id="NYE73635.1"/>
    </source>
</evidence>
<dbReference type="EMBL" id="JACCBU010000001">
    <property type="protein sequence ID" value="NYE73635.1"/>
    <property type="molecule type" value="Genomic_DNA"/>
</dbReference>
<proteinExistence type="inferred from homology"/>
<feature type="transmembrane region" description="Helical" evidence="8">
    <location>
        <begin position="57"/>
        <end position="79"/>
    </location>
</feature>
<organism evidence="9 10">
    <name type="scientific">Microlunatus parietis</name>
    <dbReference type="NCBI Taxonomy" id="682979"/>
    <lineage>
        <taxon>Bacteria</taxon>
        <taxon>Bacillati</taxon>
        <taxon>Actinomycetota</taxon>
        <taxon>Actinomycetes</taxon>
        <taxon>Propionibacteriales</taxon>
        <taxon>Propionibacteriaceae</taxon>
        <taxon>Microlunatus</taxon>
    </lineage>
</organism>
<evidence type="ECO:0000256" key="4">
    <source>
        <dbReference type="ARBA" id="ARBA00022692"/>
    </source>
</evidence>
<evidence type="ECO:0000256" key="3">
    <source>
        <dbReference type="ARBA" id="ARBA00022475"/>
    </source>
</evidence>
<dbReference type="PANTHER" id="PTHR30561:SF1">
    <property type="entry name" value="MULTIDRUG TRANSPORTER EMRE"/>
    <property type="match status" value="1"/>
</dbReference>
<evidence type="ECO:0000256" key="8">
    <source>
        <dbReference type="SAM" id="Phobius"/>
    </source>
</evidence>
<accession>A0A7Y9LE90</accession>
<keyword evidence="3" id="KW-1003">Cell membrane</keyword>
<keyword evidence="6 8" id="KW-0472">Membrane</keyword>
<evidence type="ECO:0000256" key="2">
    <source>
        <dbReference type="ARBA" id="ARBA00022448"/>
    </source>
</evidence>
<dbReference type="InterPro" id="IPR045324">
    <property type="entry name" value="Small_multidrug_res"/>
</dbReference>
<comment type="similarity">
    <text evidence="7">Belongs to the drug/metabolite transporter (DMT) superfamily. Small multidrug resistance (SMR) (TC 2.A.7.1) family.</text>
</comment>
<evidence type="ECO:0000313" key="10">
    <source>
        <dbReference type="Proteomes" id="UP000569914"/>
    </source>
</evidence>
<dbReference type="Pfam" id="PF00893">
    <property type="entry name" value="Multi_Drug_Res"/>
    <property type="match status" value="1"/>
</dbReference>
<feature type="transmembrane region" description="Helical" evidence="8">
    <location>
        <begin position="32"/>
        <end position="51"/>
    </location>
</feature>
<dbReference type="Gene3D" id="1.10.3730.20">
    <property type="match status" value="1"/>
</dbReference>
<dbReference type="InterPro" id="IPR037185">
    <property type="entry name" value="EmrE-like"/>
</dbReference>
<evidence type="ECO:0000256" key="6">
    <source>
        <dbReference type="ARBA" id="ARBA00023136"/>
    </source>
</evidence>
<evidence type="ECO:0000256" key="5">
    <source>
        <dbReference type="ARBA" id="ARBA00022989"/>
    </source>
</evidence>
<dbReference type="GO" id="GO:0022857">
    <property type="term" value="F:transmembrane transporter activity"/>
    <property type="evidence" value="ECO:0007669"/>
    <property type="project" value="InterPro"/>
</dbReference>
<feature type="transmembrane region" description="Helical" evidence="8">
    <location>
        <begin position="91"/>
        <end position="108"/>
    </location>
</feature>
<sequence>MSWLLLLVAIGGDVAGTVALDRVAASRRRRAAVARFVLAAAAYLVGLWAFAQALRSVPTAIADAVFFSGATAVIAVVGVVRLGETVTLRKVVGLALIIMGVSVLRLGAGHG</sequence>
<keyword evidence="5 8" id="KW-1133">Transmembrane helix</keyword>
<comment type="subcellular location">
    <subcellularLocation>
        <location evidence="1 7">Cell membrane</location>
        <topology evidence="1 7">Multi-pass membrane protein</topology>
    </subcellularLocation>
</comment>
<name>A0A7Y9LE90_9ACTN</name>
<dbReference type="PANTHER" id="PTHR30561">
    <property type="entry name" value="SMR FAMILY PROTON-DEPENDENT DRUG EFFLUX TRANSPORTER SUGE"/>
    <property type="match status" value="1"/>
</dbReference>
<dbReference type="GO" id="GO:0005886">
    <property type="term" value="C:plasma membrane"/>
    <property type="evidence" value="ECO:0007669"/>
    <property type="project" value="UniProtKB-SubCell"/>
</dbReference>
<protein>
    <submittedName>
        <fullName evidence="9">Small multidrug resistance pump</fullName>
    </submittedName>
</protein>
<reference evidence="9 10" key="1">
    <citation type="submission" date="2020-07" db="EMBL/GenBank/DDBJ databases">
        <title>Sequencing the genomes of 1000 actinobacteria strains.</title>
        <authorList>
            <person name="Klenk H.-P."/>
        </authorList>
    </citation>
    <scope>NUCLEOTIDE SEQUENCE [LARGE SCALE GENOMIC DNA]</scope>
    <source>
        <strain evidence="9 10">DSM 22083</strain>
    </source>
</reference>
<dbReference type="Proteomes" id="UP000569914">
    <property type="component" value="Unassembled WGS sequence"/>
</dbReference>
<dbReference type="RefSeq" id="WP_179755273.1">
    <property type="nucleotide sequence ID" value="NZ_JACCBU010000001.1"/>
</dbReference>
<dbReference type="InterPro" id="IPR000390">
    <property type="entry name" value="Small_drug/metabolite_transptr"/>
</dbReference>
<evidence type="ECO:0000256" key="7">
    <source>
        <dbReference type="RuleBase" id="RU003942"/>
    </source>
</evidence>
<gene>
    <name evidence="9" type="ORF">BKA15_004964</name>
</gene>
<keyword evidence="4 7" id="KW-0812">Transmembrane</keyword>
<dbReference type="AlphaFoldDB" id="A0A7Y9LE90"/>
<dbReference type="SUPFAM" id="SSF103481">
    <property type="entry name" value="Multidrug resistance efflux transporter EmrE"/>
    <property type="match status" value="1"/>
</dbReference>
<feature type="transmembrane region" description="Helical" evidence="8">
    <location>
        <begin position="6"/>
        <end position="25"/>
    </location>
</feature>
<keyword evidence="10" id="KW-1185">Reference proteome</keyword>